<keyword evidence="3" id="KW-1185">Reference proteome</keyword>
<organism evidence="2 3">
    <name type="scientific">Monilinia fructicola</name>
    <name type="common">Brown rot fungus</name>
    <name type="synonym">Ciboria fructicola</name>
    <dbReference type="NCBI Taxonomy" id="38448"/>
    <lineage>
        <taxon>Eukaryota</taxon>
        <taxon>Fungi</taxon>
        <taxon>Dikarya</taxon>
        <taxon>Ascomycota</taxon>
        <taxon>Pezizomycotina</taxon>
        <taxon>Leotiomycetes</taxon>
        <taxon>Helotiales</taxon>
        <taxon>Sclerotiniaceae</taxon>
        <taxon>Monilinia</taxon>
    </lineage>
</organism>
<name>A0A5M9JZI0_MONFR</name>
<accession>A0A5M9JZI0</accession>
<evidence type="ECO:0000313" key="2">
    <source>
        <dbReference type="EMBL" id="KAA8574067.1"/>
    </source>
</evidence>
<proteinExistence type="predicted"/>
<gene>
    <name evidence="2" type="ORF">EYC84_005593</name>
</gene>
<evidence type="ECO:0000256" key="1">
    <source>
        <dbReference type="SAM" id="MobiDB-lite"/>
    </source>
</evidence>
<evidence type="ECO:0000313" key="3">
    <source>
        <dbReference type="Proteomes" id="UP000322873"/>
    </source>
</evidence>
<comment type="caution">
    <text evidence="2">The sequence shown here is derived from an EMBL/GenBank/DDBJ whole genome shotgun (WGS) entry which is preliminary data.</text>
</comment>
<sequence>MILSSLLFKISFPADELDASSFFSRRSLPVVSSPIMFTYKSDPINDTPILLYYLFSCLSGSSPRRSWPTRGGTSSENAFSESSN</sequence>
<feature type="compositionally biased region" description="Polar residues" evidence="1">
    <location>
        <begin position="71"/>
        <end position="84"/>
    </location>
</feature>
<reference evidence="2 3" key="1">
    <citation type="submission" date="2019-06" db="EMBL/GenBank/DDBJ databases">
        <title>Genome Sequence of the Brown Rot Fungal Pathogen Monilinia fructicola.</title>
        <authorList>
            <person name="De Miccolis Angelini R.M."/>
            <person name="Landi L."/>
            <person name="Abate D."/>
            <person name="Pollastro S."/>
            <person name="Romanazzi G."/>
            <person name="Faretra F."/>
        </authorList>
    </citation>
    <scope>NUCLEOTIDE SEQUENCE [LARGE SCALE GENOMIC DNA]</scope>
    <source>
        <strain evidence="2 3">Mfrc123</strain>
    </source>
</reference>
<feature type="region of interest" description="Disordered" evidence="1">
    <location>
        <begin position="61"/>
        <end position="84"/>
    </location>
</feature>
<protein>
    <submittedName>
        <fullName evidence="2">Uncharacterized protein</fullName>
    </submittedName>
</protein>
<dbReference type="EMBL" id="VICG01000003">
    <property type="protein sequence ID" value="KAA8574067.1"/>
    <property type="molecule type" value="Genomic_DNA"/>
</dbReference>
<dbReference type="AlphaFoldDB" id="A0A5M9JZI0"/>
<dbReference type="Proteomes" id="UP000322873">
    <property type="component" value="Unassembled WGS sequence"/>
</dbReference>